<dbReference type="OrthoDB" id="13602at10239"/>
<proteinExistence type="predicted"/>
<keyword evidence="3" id="KW-1185">Reference proteome</keyword>
<gene>
    <name evidence="2" type="primary">gp25</name>
    <name evidence="2" type="ORF">SSSM7_099</name>
</gene>
<dbReference type="KEGG" id="vg:10328668"/>
<sequence length="138" mass="15835">MPRIDRSLVTKQYFRDISLSFSKHPVTGDIGALTNEDAIKRSVENLVRTKLGDRFFNPRLGSNIEKSLFEIPDPDIAYNLEDDIYVLLENFEPRINNVKCRISYPLDSNDLNVTIGYDIVGLSVIRQNVDFILQSTRI</sequence>
<dbReference type="Proteomes" id="UP000006527">
    <property type="component" value="Segment"/>
</dbReference>
<evidence type="ECO:0000313" key="2">
    <source>
        <dbReference type="EMBL" id="ADO98165.1"/>
    </source>
</evidence>
<protein>
    <submittedName>
        <fullName evidence="2">Base plate wedge subunit</fullName>
    </submittedName>
</protein>
<dbReference type="RefSeq" id="YP_004324152.1">
    <property type="nucleotide sequence ID" value="NC_015287.1"/>
</dbReference>
<organism evidence="2 3">
    <name type="scientific">Synechococcus phage S-SSM7</name>
    <dbReference type="NCBI Taxonomy" id="445686"/>
    <lineage>
        <taxon>Viruses</taxon>
        <taxon>Duplodnaviria</taxon>
        <taxon>Heunggongvirae</taxon>
        <taxon>Uroviricota</taxon>
        <taxon>Caudoviricetes</taxon>
        <taxon>Pantevenvirales</taxon>
        <taxon>Kyanoviridae</taxon>
        <taxon>Lipsvirus</taxon>
        <taxon>Lipsvirus ssm7</taxon>
    </lineage>
</organism>
<accession>E3SL17</accession>
<dbReference type="Gene3D" id="3.10.450.40">
    <property type="match status" value="1"/>
</dbReference>
<dbReference type="InterPro" id="IPR007048">
    <property type="entry name" value="IraD/Gp25-like"/>
</dbReference>
<dbReference type="SUPFAM" id="SSF160719">
    <property type="entry name" value="gpW/gp25-like"/>
    <property type="match status" value="1"/>
</dbReference>
<reference evidence="2 3" key="1">
    <citation type="journal article" date="2010" name="Environ. Microbiol.">
        <title>Genomic analysis of oceanic cyanobacterial myoviruses compared with T4-like myoviruses from diverse hosts and environments.</title>
        <authorList>
            <person name="Sullivan M.B."/>
            <person name="Huang K.H."/>
            <person name="Ignacio-Espinoza J.C."/>
            <person name="Berlin A.M."/>
            <person name="Kelly L."/>
            <person name="Weigele P.R."/>
            <person name="DeFrancesco A.S."/>
            <person name="Kern S.E."/>
            <person name="Thompson L.R."/>
            <person name="Young S."/>
            <person name="Yandava C."/>
            <person name="Fu R."/>
            <person name="Krastins B."/>
            <person name="Chase M."/>
            <person name="Sarracino D."/>
            <person name="Osburne M.S."/>
            <person name="Henn M.R."/>
            <person name="Chisholm S.W."/>
        </authorList>
    </citation>
    <scope>NUCLEOTIDE SEQUENCE [LARGE SCALE GENOMIC DNA]</scope>
    <source>
        <strain evidence="2">8109-3</strain>
    </source>
</reference>
<dbReference type="GeneID" id="10328668"/>
<dbReference type="EMBL" id="GU071098">
    <property type="protein sequence ID" value="ADO98165.1"/>
    <property type="molecule type" value="Genomic_DNA"/>
</dbReference>
<evidence type="ECO:0000313" key="3">
    <source>
        <dbReference type="Proteomes" id="UP000006527"/>
    </source>
</evidence>
<name>E3SL17_9CAUD</name>
<feature type="domain" description="IraD/Gp25-like" evidence="1">
    <location>
        <begin position="36"/>
        <end position="119"/>
    </location>
</feature>
<dbReference type="Pfam" id="PF04965">
    <property type="entry name" value="GPW_gp25"/>
    <property type="match status" value="1"/>
</dbReference>
<evidence type="ECO:0000259" key="1">
    <source>
        <dbReference type="Pfam" id="PF04965"/>
    </source>
</evidence>